<accession>A0A066X7Y8</accession>
<keyword evidence="2" id="KW-1185">Reference proteome</keyword>
<dbReference type="eggNOG" id="ENOG502T49B">
    <property type="taxonomic scope" value="Eukaryota"/>
</dbReference>
<sequence length="307" mass="33916">MPRNDEPSSTEGHVILRAQGMDEILPRRHLDLFTSSATFPPGQWILSECGRPHQFQAAYCVRNTHGQLVRAPMPLVNISAVTNQQEVYDHCTVYHYDPATGQQEQQTGNWMLPREPGNYQHASTHPQTTGNYRQDLDAKQAFFSPTEMPFFASPPPYSSLVPAHAHAHVAPLESRPAISQTMVHGLDSFPAKNNVGGHPPHHGLSIVGGTFNDTSNAFLGPEQEEIHGLEAFSLQDSISPDTHESSVWSADSFDMTLSPAMLCQLEEQAFDELFRQVSESNCKVNETHVQGKAEGLKDDTATFTETA</sequence>
<evidence type="ECO:0000313" key="2">
    <source>
        <dbReference type="Proteomes" id="UP000027238"/>
    </source>
</evidence>
<organism evidence="1 2">
    <name type="scientific">Colletotrichum sublineola</name>
    <name type="common">Sorghum anthracnose fungus</name>
    <dbReference type="NCBI Taxonomy" id="1173701"/>
    <lineage>
        <taxon>Eukaryota</taxon>
        <taxon>Fungi</taxon>
        <taxon>Dikarya</taxon>
        <taxon>Ascomycota</taxon>
        <taxon>Pezizomycotina</taxon>
        <taxon>Sordariomycetes</taxon>
        <taxon>Hypocreomycetidae</taxon>
        <taxon>Glomerellales</taxon>
        <taxon>Glomerellaceae</taxon>
        <taxon>Colletotrichum</taxon>
        <taxon>Colletotrichum graminicola species complex</taxon>
    </lineage>
</organism>
<evidence type="ECO:0000313" key="1">
    <source>
        <dbReference type="EMBL" id="KDN65248.1"/>
    </source>
</evidence>
<protein>
    <submittedName>
        <fullName evidence="1">Uncharacterized protein</fullName>
    </submittedName>
</protein>
<dbReference type="HOGENOM" id="CLU_959805_0_0_1"/>
<gene>
    <name evidence="1" type="ORF">CSUB01_02049</name>
</gene>
<reference evidence="2" key="1">
    <citation type="journal article" date="2014" name="Genome Announc.">
        <title>Draft genome sequence of Colletotrichum sublineola, a destructive pathogen of cultivated sorghum.</title>
        <authorList>
            <person name="Baroncelli R."/>
            <person name="Sanz-Martin J.M."/>
            <person name="Rech G.E."/>
            <person name="Sukno S.A."/>
            <person name="Thon M.R."/>
        </authorList>
    </citation>
    <scope>NUCLEOTIDE SEQUENCE [LARGE SCALE GENOMIC DNA]</scope>
    <source>
        <strain evidence="2">TX430BB</strain>
    </source>
</reference>
<dbReference type="AlphaFoldDB" id="A0A066X7Y8"/>
<comment type="caution">
    <text evidence="1">The sequence shown here is derived from an EMBL/GenBank/DDBJ whole genome shotgun (WGS) entry which is preliminary data.</text>
</comment>
<dbReference type="EMBL" id="JMSE01001051">
    <property type="protein sequence ID" value="KDN65248.1"/>
    <property type="molecule type" value="Genomic_DNA"/>
</dbReference>
<name>A0A066X7Y8_COLSU</name>
<proteinExistence type="predicted"/>
<dbReference type="Proteomes" id="UP000027238">
    <property type="component" value="Unassembled WGS sequence"/>
</dbReference>
<dbReference type="OMA" id="FQAAYCV"/>
<dbReference type="OrthoDB" id="4850975at2759"/>